<dbReference type="GO" id="GO:0008239">
    <property type="term" value="F:dipeptidyl-peptidase activity"/>
    <property type="evidence" value="ECO:0007669"/>
    <property type="project" value="InterPro"/>
</dbReference>
<gene>
    <name evidence="4" type="ORF">FE263_12755</name>
</gene>
<dbReference type="InterPro" id="IPR000383">
    <property type="entry name" value="Xaa-Pro-like_dom"/>
</dbReference>
<dbReference type="EMBL" id="VCDI01000004">
    <property type="protein sequence ID" value="TLU72003.1"/>
    <property type="molecule type" value="Genomic_DNA"/>
</dbReference>
<dbReference type="Gene3D" id="1.10.3020.10">
    <property type="entry name" value="alpha-amino acid ester hydrolase ( Helical cap domain)"/>
    <property type="match status" value="1"/>
</dbReference>
<sequence>MMLGASQTGAAMAREAPDPPPASTSKTVAAGGDIPAHFKPMLSTYDYDKRDVMIPMRDGARLHAVIIVPHTVKHGPIMLDRTPYSADKMTGKVESPLVDETMRYVFRDLVEDGYIVVAEDVRGKYKSDGDYVMNRPLVGPLNPTKVDHTTDAYDTISWLVRHVPESNGRVGTIGTSYDGFTTLMSLINPNPALKAAVPINPMVDTWVGDDWFHHGAFRQEMMDYVYGQTASKDSSSEWWATGHDDFTVYMRHGSAGAFGRSMGMEQLPFWRRLEAHPAYDAFWQGQAVDKLLARAPLTVPTLFVQGQWDQEDIYGAMAAYEATAAKGDASNRFLVMGPWFHGQANTKGTALGPFEWGEDTGAWFRHHVMLPFLDARLKDNGSPARIAPVTVFQTGSNTWRTYPNWPQACAACADTGHALYLQANGGLSFDKPAADAPGFDEYVSDPAKPVPYRPRPIRPTYADDSTWHNWLVDDQRFADGRTDVLSYSTPPLKAPVTITGAPVAHLSASTTGTDADWVVKLIDVYPDIVPEQPELGGYELGIGMDILRGRYRDDPAHPSAIPAGKVVSYTLALPNVNHVFLPGHRIMVQIQSSWFPLYDRNPQSYVPNIFFARPGDYIKATDRVFHTPDAASYVQLPVVASADGTEVAGP</sequence>
<dbReference type="SUPFAM" id="SSF49785">
    <property type="entry name" value="Galactose-binding domain-like"/>
    <property type="match status" value="1"/>
</dbReference>
<dbReference type="InterPro" id="IPR013736">
    <property type="entry name" value="Xaa-Pro_dipept_C"/>
</dbReference>
<dbReference type="Gene3D" id="2.60.120.260">
    <property type="entry name" value="Galactose-binding domain-like"/>
    <property type="match status" value="1"/>
</dbReference>
<evidence type="ECO:0000256" key="1">
    <source>
        <dbReference type="ARBA" id="ARBA00022801"/>
    </source>
</evidence>
<accession>A0A5R9J569</accession>
<dbReference type="Proteomes" id="UP000305654">
    <property type="component" value="Unassembled WGS sequence"/>
</dbReference>
<comment type="caution">
    <text evidence="4">The sequence shown here is derived from an EMBL/GenBank/DDBJ whole genome shotgun (WGS) entry which is preliminary data.</text>
</comment>
<dbReference type="OrthoDB" id="9806163at2"/>
<evidence type="ECO:0000313" key="4">
    <source>
        <dbReference type="EMBL" id="TLU72003.1"/>
    </source>
</evidence>
<dbReference type="Pfam" id="PF02129">
    <property type="entry name" value="Peptidase_S15"/>
    <property type="match status" value="1"/>
</dbReference>
<feature type="domain" description="Xaa-Pro dipeptidyl-peptidase C-terminal" evidence="3">
    <location>
        <begin position="370"/>
        <end position="635"/>
    </location>
</feature>
<dbReference type="Gene3D" id="3.40.50.1820">
    <property type="entry name" value="alpha/beta hydrolase"/>
    <property type="match status" value="1"/>
</dbReference>
<reference evidence="4 5" key="1">
    <citation type="submission" date="2019-05" db="EMBL/GenBank/DDBJ databases">
        <authorList>
            <person name="Pankratov T."/>
            <person name="Grouzdev D."/>
        </authorList>
    </citation>
    <scope>NUCLEOTIDE SEQUENCE [LARGE SCALE GENOMIC DNA]</scope>
    <source>
        <strain evidence="4 5">KEBCLARHB70R</strain>
    </source>
</reference>
<dbReference type="RefSeq" id="WP_138326411.1">
    <property type="nucleotide sequence ID" value="NZ_VCDI01000004.1"/>
</dbReference>
<proteinExistence type="predicted"/>
<dbReference type="AlphaFoldDB" id="A0A5R9J569"/>
<evidence type="ECO:0000313" key="5">
    <source>
        <dbReference type="Proteomes" id="UP000305654"/>
    </source>
</evidence>
<dbReference type="InterPro" id="IPR029058">
    <property type="entry name" value="AB_hydrolase_fold"/>
</dbReference>
<keyword evidence="5" id="KW-1185">Reference proteome</keyword>
<dbReference type="InterPro" id="IPR005674">
    <property type="entry name" value="CocE/Ser_esterase"/>
</dbReference>
<keyword evidence="1 4" id="KW-0378">Hydrolase</keyword>
<protein>
    <submittedName>
        <fullName evidence="4">CocE/NonD family hydrolase</fullName>
    </submittedName>
</protein>
<dbReference type="InterPro" id="IPR008979">
    <property type="entry name" value="Galactose-bd-like_sf"/>
</dbReference>
<dbReference type="NCBIfam" id="TIGR00976">
    <property type="entry name" value="CocE_NonD"/>
    <property type="match status" value="1"/>
</dbReference>
<organism evidence="4 5">
    <name type="scientific">Lichenicoccus roseus</name>
    <dbReference type="NCBI Taxonomy" id="2683649"/>
    <lineage>
        <taxon>Bacteria</taxon>
        <taxon>Pseudomonadati</taxon>
        <taxon>Pseudomonadota</taxon>
        <taxon>Alphaproteobacteria</taxon>
        <taxon>Acetobacterales</taxon>
        <taxon>Acetobacteraceae</taxon>
        <taxon>Lichenicoccus</taxon>
    </lineage>
</organism>
<evidence type="ECO:0000259" key="3">
    <source>
        <dbReference type="SMART" id="SM00939"/>
    </source>
</evidence>
<dbReference type="SUPFAM" id="SSF53474">
    <property type="entry name" value="alpha/beta-Hydrolases"/>
    <property type="match status" value="1"/>
</dbReference>
<name>A0A5R9J569_9PROT</name>
<dbReference type="SMART" id="SM00939">
    <property type="entry name" value="PepX_C"/>
    <property type="match status" value="1"/>
</dbReference>
<evidence type="ECO:0000256" key="2">
    <source>
        <dbReference type="SAM" id="MobiDB-lite"/>
    </source>
</evidence>
<dbReference type="Pfam" id="PF08530">
    <property type="entry name" value="PepX_C"/>
    <property type="match status" value="1"/>
</dbReference>
<feature type="region of interest" description="Disordered" evidence="2">
    <location>
        <begin position="1"/>
        <end position="31"/>
    </location>
</feature>